<dbReference type="PANTHER" id="PTHR46534:SF1">
    <property type="entry name" value="IGGFC-BINDING PROTEIN N-TERMINAL DOMAIN-CONTAINING PROTEIN"/>
    <property type="match status" value="1"/>
</dbReference>
<feature type="signal peptide" evidence="1">
    <location>
        <begin position="1"/>
        <end position="23"/>
    </location>
</feature>
<keyword evidence="1" id="KW-0732">Signal</keyword>
<evidence type="ECO:0000259" key="2">
    <source>
        <dbReference type="PROSITE" id="PS50093"/>
    </source>
</evidence>
<dbReference type="InterPro" id="IPR035986">
    <property type="entry name" value="PKD_dom_sf"/>
</dbReference>
<keyword evidence="4" id="KW-1185">Reference proteome</keyword>
<dbReference type="Proteomes" id="UP001597511">
    <property type="component" value="Unassembled WGS sequence"/>
</dbReference>
<dbReference type="InterPro" id="IPR013783">
    <property type="entry name" value="Ig-like_fold"/>
</dbReference>
<dbReference type="InterPro" id="IPR026341">
    <property type="entry name" value="T9SS_type_B"/>
</dbReference>
<organism evidence="3 4">
    <name type="scientific">Terrimonas rubra</name>
    <dbReference type="NCBI Taxonomy" id="1035890"/>
    <lineage>
        <taxon>Bacteria</taxon>
        <taxon>Pseudomonadati</taxon>
        <taxon>Bacteroidota</taxon>
        <taxon>Chitinophagia</taxon>
        <taxon>Chitinophagales</taxon>
        <taxon>Chitinophagaceae</taxon>
        <taxon>Terrimonas</taxon>
    </lineage>
</organism>
<dbReference type="Pfam" id="PF17517">
    <property type="entry name" value="IgGFc_binding"/>
    <property type="match status" value="1"/>
</dbReference>
<dbReference type="RefSeq" id="WP_386102718.1">
    <property type="nucleotide sequence ID" value="NZ_JBHUOZ010000003.1"/>
</dbReference>
<dbReference type="Pfam" id="PF18911">
    <property type="entry name" value="PKD_4"/>
    <property type="match status" value="2"/>
</dbReference>
<sequence>MRKFVLCLLTAVLLTSVSTILSAQDFSNKGKEFWLCFPSHTPSSNLGQMALFITSDKNSSGTISVGSYSINFSVTANQVSGPFNIPYTEAHLSFNNVNPPLKPNKGIHVQVDAGKPAVVVFAHIYAGFRSQASLILPVATLGRKYYATSFWQNSTANSKSQFQVIATAPNTQIKYRLRRDGVLDPAEQTATLPNAGDVLQIQDDADLTGSVIESVALPGGGCNKIAVFSGSSSLSISSAWCTGTSFDPLFQQCYPVNTWGKEFGVVPLANNPSGFHIRVTASEDNTTINIDGQNVTLNAGEFYPNSRTAPVYAKPFTISADKPVSVAQFMLSSNCIGAPRPGGASNEQGDPDMIILNPVEQNINDINIFSSNLQVIRSKYLNVFLKTTDAASFKINGVAPTANFIPMPSNNAYSYLTMQLPDNQQSFRLTSDEGFNAITYGMGDAESYGYSAGTNIKDLYQFPSVDNEFASVNFPAACINADFKLSMTFPYEPDEITWQFNGLFPDITLTNPVYTSTSVVNNRTLYKYTLPDDYNVAAAGTYPIKILAINPTADGCSGTQEIDVELEIYGKPTAPFTITSTGCLESSASFAATANTANRPVTHWYWNLGDNTEVTDVSTLNHTYLAPGTYTIKQTLITDIGCLADTLEKSITIHEKPVANFNVNGAVCIEQPVNFEDLSTVGSGNTITKWSWLSNGSPVTMGNETGSNIYTYKFTQETGFEIGLAVESDKGCKSDTIRKQITVKGLPSIGFILPVACVNDVAAQFTDTSSYEGGSITSWNWNFGDANATAANPNTADIKTPTHHFTVPGEYTVALTATNNDGCSASLQKNISIAGNAIVPVYTITSNAPYCSSNAITLKNEATVDVGKILKIVVYWDYLGDPANVITDNAPETGKLYTYKYPEFGTPASKTYRIRYEAYSGTTCVQVNEQDITILATPMLNFNTVNAMCSNEPAFQLTQASQINAADISGTPTFSGNGVSAAGLFSPRDAGAGEHTITYTLLADNGCSNSVQQIITVHPTPVADAGADKFVMEGGQAILTPAIINNIPVTYNWAPVTFLNNPRIAGAIVVKPTEDIVYTLTVTSDKSCTTSDEVKVTLMKNLVIPNIFSPNGDGINDRWEIPYLDTYPGVTIQLFNRYGQQVHQIVNYSSPWDGRINGRDAPIGTYYYIIDPKNGRPPVKGFVDIIR</sequence>
<feature type="domain" description="PKD" evidence="2">
    <location>
        <begin position="774"/>
        <end position="833"/>
    </location>
</feature>
<dbReference type="EMBL" id="JBHUOZ010000003">
    <property type="protein sequence ID" value="MFD2921767.1"/>
    <property type="molecule type" value="Genomic_DNA"/>
</dbReference>
<evidence type="ECO:0000313" key="3">
    <source>
        <dbReference type="EMBL" id="MFD2921767.1"/>
    </source>
</evidence>
<comment type="caution">
    <text evidence="3">The sequence shown here is derived from an EMBL/GenBank/DDBJ whole genome shotgun (WGS) entry which is preliminary data.</text>
</comment>
<dbReference type="PANTHER" id="PTHR46534">
    <property type="entry name" value="IGGFC_BINDING DOMAIN-CONTAINING PROTEIN"/>
    <property type="match status" value="1"/>
</dbReference>
<gene>
    <name evidence="3" type="ORF">ACFS6H_18750</name>
</gene>
<dbReference type="SUPFAM" id="SSF49299">
    <property type="entry name" value="PKD domain"/>
    <property type="match status" value="3"/>
</dbReference>
<name>A0ABW6ACU1_9BACT</name>
<dbReference type="InterPro" id="IPR022409">
    <property type="entry name" value="PKD/Chitinase_dom"/>
</dbReference>
<dbReference type="PROSITE" id="PS50093">
    <property type="entry name" value="PKD"/>
    <property type="match status" value="2"/>
</dbReference>
<feature type="domain" description="PKD" evidence="2">
    <location>
        <begin position="571"/>
        <end position="641"/>
    </location>
</feature>
<dbReference type="SMART" id="SM00089">
    <property type="entry name" value="PKD"/>
    <property type="match status" value="3"/>
</dbReference>
<dbReference type="Gene3D" id="2.60.40.10">
    <property type="entry name" value="Immunoglobulins"/>
    <property type="match status" value="3"/>
</dbReference>
<dbReference type="NCBIfam" id="TIGR04131">
    <property type="entry name" value="Bac_Flav_CTERM"/>
    <property type="match status" value="1"/>
</dbReference>
<dbReference type="Pfam" id="PF13585">
    <property type="entry name" value="CHU_C"/>
    <property type="match status" value="1"/>
</dbReference>
<accession>A0ABW6ACU1</accession>
<proteinExistence type="predicted"/>
<protein>
    <submittedName>
        <fullName evidence="3">PKD domain-containing protein</fullName>
    </submittedName>
</protein>
<evidence type="ECO:0000256" key="1">
    <source>
        <dbReference type="SAM" id="SignalP"/>
    </source>
</evidence>
<feature type="chain" id="PRO_5045576796" evidence="1">
    <location>
        <begin position="24"/>
        <end position="1187"/>
    </location>
</feature>
<dbReference type="InterPro" id="IPR000601">
    <property type="entry name" value="PKD_dom"/>
</dbReference>
<reference evidence="4" key="1">
    <citation type="journal article" date="2019" name="Int. J. Syst. Evol. Microbiol.">
        <title>The Global Catalogue of Microorganisms (GCM) 10K type strain sequencing project: providing services to taxonomists for standard genome sequencing and annotation.</title>
        <authorList>
            <consortium name="The Broad Institute Genomics Platform"/>
            <consortium name="The Broad Institute Genome Sequencing Center for Infectious Disease"/>
            <person name="Wu L."/>
            <person name="Ma J."/>
        </authorList>
    </citation>
    <scope>NUCLEOTIDE SEQUENCE [LARGE SCALE GENOMIC DNA]</scope>
    <source>
        <strain evidence="4">KCTC 23299</strain>
    </source>
</reference>
<dbReference type="CDD" id="cd00146">
    <property type="entry name" value="PKD"/>
    <property type="match status" value="2"/>
</dbReference>
<evidence type="ECO:0000313" key="4">
    <source>
        <dbReference type="Proteomes" id="UP001597511"/>
    </source>
</evidence>
<dbReference type="InterPro" id="IPR035234">
    <property type="entry name" value="IgGFc-bd_N"/>
</dbReference>